<sequence>MKKTFVKYFGVASATVLAAAPVVTPALMTASNLQVVKADILQDNITAAFKADNSIVPLSDEAWQSLTNSNYPNYSVDGVPTSEAPKDEEFLEDLEANAKNARDDLKQQIIKEWTDFNDATSINSAAARGFFNAGSTGLASSGNAASGSAVVGRADNIKVKSYSIEDGKKTDIDKDFRGWMQIFDPSGTHKDTSEPGIDPTIIFPNDLFDALGEAKPDDLTSRLTSFVNGIPLWYFVNGSASDSTGFIPNEATTSIHNGKINTFKPIKSSDSDTTDSNGLVTVAPNGGTKDVSKPSDPSLSYVVDDLTYLQKYTDNELLNLVPSVNTGKNKAGTPFSNIKGRFNGPEGRVTASRSAKQGSKVWSEILGAVLNPKDKMFPLKDMTTTNITNTRMIVNGKDPLKNEFISRSEIKNAERVSIQFIFKDNAGNEWKSPTIWLSHGNKYTVNTTGLGNITRLPGDFYAPSFGITGVDEKGHIMDPSKFVVVPAGTDLANYTDKDGNVDVTSLASLTNGLLGTEAVANDDPFKTAFPGSGLGTDRYWSNPNYYYSKFGVYNDAVDIYYAEGNITQLKSSVSMSQSEARSSAATAASKAIDTAVAGLGTTAKINASDFYNVILPAIEDYVNPGTDSASPLPTVGGSSAPALTSANGLSIASVNLGGFVGSATVDAILKDSGGSGAGYKQADLQNANYGYPGINGSTNSGSPKMKGTLSTVVKNIVSGLDVKYFLGKSSTVPTDRYQIPATGLVKVTANAGRTTKVDVPGKYLPQVTLDNYKDTKANYFSNGSTINNWYTYNLTSASASNNNPYYPNGGVIITGSGTGSASSAASAYRATAVFGANQVTNDQLKNQAIDSIQKLMSAKLSNPNTENDSKVNGHFNSYPGSGTSGDAMYAYIKNGAIPASDLTVDTSKVDTTKAGKYTIAVTYKPLNSIKKNTVNGDLGLTNANISITDANGNIFENGKISNKKFITYDGSGAATGVDTGNGVSVNGDTLSSFDADQIFANGAPATYYLPVEITDANSSNVGAPVIAFTNGGENVTIAKGGSFDQYKNMVIYAYPGGPQWSASDNSAVDVKVSGKIDTNVEGKYTLIYTATNKAGKSSTLTRVITVGSGVEKPTEYDFNIAQAYINYVPGYNVREYSYPGNDWTGSQIKHGTTVSVTKRAVFDNGDTWYKLNDGNWVKSQYVVAGQYPGAVTDAKGVVTVNYVKGYGIAVYKEPGSGKLVFNANGKAKRLMHGTSWKSFKKQNVNGVTYYNVGGNQWVNGTWVVFH</sequence>
<name>A0AAU9D1X3_9LACO</name>
<organism evidence="4 5">
    <name type="scientific">Xylocopilactobacillus apis</name>
    <dbReference type="NCBI Taxonomy" id="2932183"/>
    <lineage>
        <taxon>Bacteria</taxon>
        <taxon>Bacillati</taxon>
        <taxon>Bacillota</taxon>
        <taxon>Bacilli</taxon>
        <taxon>Lactobacillales</taxon>
        <taxon>Lactobacillaceae</taxon>
        <taxon>Xylocopilactobacillus</taxon>
    </lineage>
</organism>
<dbReference type="AlphaFoldDB" id="A0AAU9D1X3"/>
<dbReference type="Gene3D" id="2.60.40.10">
    <property type="entry name" value="Immunoglobulins"/>
    <property type="match status" value="1"/>
</dbReference>
<reference evidence="4 5" key="1">
    <citation type="journal article" date="2023" name="Microbiol. Spectr.">
        <title>Symbiosis of Carpenter Bees with Uncharacterized Lactic Acid Bacteria Showing NAD Auxotrophy.</title>
        <authorList>
            <person name="Kawasaki S."/>
            <person name="Ozawa K."/>
            <person name="Mori T."/>
            <person name="Yamamoto A."/>
            <person name="Ito M."/>
            <person name="Ohkuma M."/>
            <person name="Sakamoto M."/>
            <person name="Matsutani M."/>
        </authorList>
    </citation>
    <scope>NUCLEOTIDE SEQUENCE [LARGE SCALE GENOMIC DNA]</scope>
    <source>
        <strain evidence="4 5">KimC2</strain>
    </source>
</reference>
<keyword evidence="2" id="KW-0732">Signal</keyword>
<dbReference type="EMBL" id="AP026801">
    <property type="protein sequence ID" value="BDR57538.1"/>
    <property type="molecule type" value="Genomic_DNA"/>
</dbReference>
<feature type="chain" id="PRO_5043750948" description="Pesticidal crystal protein Cry22Aa Ig-like domain-containing protein" evidence="2">
    <location>
        <begin position="19"/>
        <end position="1266"/>
    </location>
</feature>
<feature type="region of interest" description="Disordered" evidence="1">
    <location>
        <begin position="331"/>
        <end position="354"/>
    </location>
</feature>
<feature type="domain" description="Pesticidal crystal protein Cry22Aa Ig-like" evidence="3">
    <location>
        <begin position="1030"/>
        <end position="1106"/>
    </location>
</feature>
<evidence type="ECO:0000313" key="4">
    <source>
        <dbReference type="EMBL" id="BDR57538.1"/>
    </source>
</evidence>
<dbReference type="InterPro" id="IPR013783">
    <property type="entry name" value="Ig-like_fold"/>
</dbReference>
<dbReference type="InterPro" id="IPR032179">
    <property type="entry name" value="Cry22Aa_Ig-like"/>
</dbReference>
<gene>
    <name evidence="4" type="ORF">KIMC2_21000</name>
</gene>
<protein>
    <recommendedName>
        <fullName evidence="3">Pesticidal crystal protein Cry22Aa Ig-like domain-containing protein</fullName>
    </recommendedName>
</protein>
<keyword evidence="5" id="KW-1185">Reference proteome</keyword>
<evidence type="ECO:0000256" key="1">
    <source>
        <dbReference type="SAM" id="MobiDB-lite"/>
    </source>
</evidence>
<accession>A0AAU9D1X3</accession>
<evidence type="ECO:0000259" key="3">
    <source>
        <dbReference type="Pfam" id="PF16403"/>
    </source>
</evidence>
<evidence type="ECO:0000256" key="2">
    <source>
        <dbReference type="SAM" id="SignalP"/>
    </source>
</evidence>
<proteinExistence type="predicted"/>
<dbReference type="Pfam" id="PF16403">
    <property type="entry name" value="Bact_surface_Ig-like"/>
    <property type="match status" value="1"/>
</dbReference>
<dbReference type="Proteomes" id="UP001321804">
    <property type="component" value="Chromosome"/>
</dbReference>
<feature type="signal peptide" evidence="2">
    <location>
        <begin position="1"/>
        <end position="18"/>
    </location>
</feature>
<evidence type="ECO:0000313" key="5">
    <source>
        <dbReference type="Proteomes" id="UP001321804"/>
    </source>
</evidence>
<dbReference type="RefSeq" id="WP_317696689.1">
    <property type="nucleotide sequence ID" value="NZ_AP026801.1"/>
</dbReference>
<dbReference type="KEGG" id="xak:KIMC2_21000"/>